<evidence type="ECO:0000313" key="5">
    <source>
        <dbReference type="Proteomes" id="UP000658320"/>
    </source>
</evidence>
<keyword evidence="5" id="KW-1185">Reference proteome</keyword>
<dbReference type="InterPro" id="IPR009597">
    <property type="entry name" value="DUF1206"/>
</dbReference>
<keyword evidence="2" id="KW-1133">Transmembrane helix</keyword>
<feature type="domain" description="DUF1206" evidence="3">
    <location>
        <begin position="272"/>
        <end position="341"/>
    </location>
</feature>
<sequence length="343" mass="35122">MGQPRTDGSARTGGQAPRGQAGPTSPAENPAPPAAIASGSRPAPGCVGPEPGHSDFREFSGEVEMNAGVLASNGKAEAERAARGSGTRWAAKAGLTARGVIYLLVGVLALQIAFGEDKKQQADRQGALAELSAKPFGSVLLWALGVGLVGMALWRLSEVAFGSVGPEGRTAKKRLLALVRCAFYSFVAYSVLAFAAGSGGGGGSSDEQSRDVTARLLEVPGGQWIVGVAGVAVVVAGVWLGARALMRAYRDKLRLGEMSSRVRRVVDVTGVAGGVARGLVFAAVGAFAVRAAVDYEPDKAKGLDDTLRSFAGTPVGPGLLACVAAGLVLFGLFSFAMARWRKV</sequence>
<dbReference type="Pfam" id="PF06724">
    <property type="entry name" value="DUF1206"/>
    <property type="match status" value="3"/>
</dbReference>
<feature type="transmembrane region" description="Helical" evidence="2">
    <location>
        <begin position="265"/>
        <end position="289"/>
    </location>
</feature>
<gene>
    <name evidence="4" type="ORF">GCM10010251_73320</name>
</gene>
<evidence type="ECO:0000313" key="4">
    <source>
        <dbReference type="EMBL" id="GGR45725.1"/>
    </source>
</evidence>
<feature type="domain" description="DUF1206" evidence="3">
    <location>
        <begin position="178"/>
        <end position="247"/>
    </location>
</feature>
<evidence type="ECO:0000259" key="3">
    <source>
        <dbReference type="Pfam" id="PF06724"/>
    </source>
</evidence>
<protein>
    <submittedName>
        <fullName evidence="4">Membrane protein</fullName>
    </submittedName>
</protein>
<dbReference type="EMBL" id="BMSX01000022">
    <property type="protein sequence ID" value="GGR45725.1"/>
    <property type="molecule type" value="Genomic_DNA"/>
</dbReference>
<proteinExistence type="predicted"/>
<reference evidence="4" key="2">
    <citation type="submission" date="2020-09" db="EMBL/GenBank/DDBJ databases">
        <authorList>
            <person name="Sun Q."/>
            <person name="Ohkuma M."/>
        </authorList>
    </citation>
    <scope>NUCLEOTIDE SEQUENCE</scope>
    <source>
        <strain evidence="4">JCM 4346</strain>
    </source>
</reference>
<feature type="transmembrane region" description="Helical" evidence="2">
    <location>
        <begin position="175"/>
        <end position="196"/>
    </location>
</feature>
<evidence type="ECO:0000256" key="1">
    <source>
        <dbReference type="SAM" id="MobiDB-lite"/>
    </source>
</evidence>
<feature type="transmembrane region" description="Helical" evidence="2">
    <location>
        <begin position="95"/>
        <end position="115"/>
    </location>
</feature>
<organism evidence="4 5">
    <name type="scientific">Streptomyces aurantiogriseus</name>
    <dbReference type="NCBI Taxonomy" id="66870"/>
    <lineage>
        <taxon>Bacteria</taxon>
        <taxon>Bacillati</taxon>
        <taxon>Actinomycetota</taxon>
        <taxon>Actinomycetes</taxon>
        <taxon>Kitasatosporales</taxon>
        <taxon>Streptomycetaceae</taxon>
        <taxon>Streptomyces</taxon>
    </lineage>
</organism>
<feature type="transmembrane region" description="Helical" evidence="2">
    <location>
        <begin position="318"/>
        <end position="338"/>
    </location>
</feature>
<name>A0A918FKC2_9ACTN</name>
<keyword evidence="2" id="KW-0812">Transmembrane</keyword>
<feature type="transmembrane region" description="Helical" evidence="2">
    <location>
        <begin position="224"/>
        <end position="245"/>
    </location>
</feature>
<feature type="region of interest" description="Disordered" evidence="1">
    <location>
        <begin position="1"/>
        <end position="55"/>
    </location>
</feature>
<keyword evidence="2" id="KW-0472">Membrane</keyword>
<dbReference type="Proteomes" id="UP000658320">
    <property type="component" value="Unassembled WGS sequence"/>
</dbReference>
<evidence type="ECO:0000256" key="2">
    <source>
        <dbReference type="SAM" id="Phobius"/>
    </source>
</evidence>
<reference evidence="4" key="1">
    <citation type="journal article" date="2014" name="Int. J. Syst. Evol. Microbiol.">
        <title>Complete genome sequence of Corynebacterium casei LMG S-19264T (=DSM 44701T), isolated from a smear-ripened cheese.</title>
        <authorList>
            <consortium name="US DOE Joint Genome Institute (JGI-PGF)"/>
            <person name="Walter F."/>
            <person name="Albersmeier A."/>
            <person name="Kalinowski J."/>
            <person name="Ruckert C."/>
        </authorList>
    </citation>
    <scope>NUCLEOTIDE SEQUENCE</scope>
    <source>
        <strain evidence="4">JCM 4346</strain>
    </source>
</reference>
<accession>A0A918FKC2</accession>
<dbReference type="AlphaFoldDB" id="A0A918FKC2"/>
<feature type="domain" description="DUF1206" evidence="3">
    <location>
        <begin position="93"/>
        <end position="160"/>
    </location>
</feature>
<comment type="caution">
    <text evidence="4">The sequence shown here is derived from an EMBL/GenBank/DDBJ whole genome shotgun (WGS) entry which is preliminary data.</text>
</comment>
<feature type="transmembrane region" description="Helical" evidence="2">
    <location>
        <begin position="135"/>
        <end position="154"/>
    </location>
</feature>